<evidence type="ECO:0000256" key="1">
    <source>
        <dbReference type="SAM" id="Phobius"/>
    </source>
</evidence>
<dbReference type="AlphaFoldDB" id="A0A9P8V166"/>
<reference evidence="2" key="1">
    <citation type="journal article" date="2021" name="Nat. Commun.">
        <title>Genetic determinants of endophytism in the Arabidopsis root mycobiome.</title>
        <authorList>
            <person name="Mesny F."/>
            <person name="Miyauchi S."/>
            <person name="Thiergart T."/>
            <person name="Pickel B."/>
            <person name="Atanasova L."/>
            <person name="Karlsson M."/>
            <person name="Huettel B."/>
            <person name="Barry K.W."/>
            <person name="Haridas S."/>
            <person name="Chen C."/>
            <person name="Bauer D."/>
            <person name="Andreopoulos W."/>
            <person name="Pangilinan J."/>
            <person name="LaButti K."/>
            <person name="Riley R."/>
            <person name="Lipzen A."/>
            <person name="Clum A."/>
            <person name="Drula E."/>
            <person name="Henrissat B."/>
            <person name="Kohler A."/>
            <person name="Grigoriev I.V."/>
            <person name="Martin F.M."/>
            <person name="Hacquard S."/>
        </authorList>
    </citation>
    <scope>NUCLEOTIDE SEQUENCE</scope>
    <source>
        <strain evidence="2">MPI-SDFR-AT-0117</strain>
    </source>
</reference>
<gene>
    <name evidence="2" type="ORF">F5X68DRAFT_279774</name>
</gene>
<dbReference type="OrthoDB" id="5322539at2759"/>
<dbReference type="Proteomes" id="UP000770015">
    <property type="component" value="Unassembled WGS sequence"/>
</dbReference>
<comment type="caution">
    <text evidence="2">The sequence shown here is derived from an EMBL/GenBank/DDBJ whole genome shotgun (WGS) entry which is preliminary data.</text>
</comment>
<keyword evidence="3" id="KW-1185">Reference proteome</keyword>
<evidence type="ECO:0000313" key="3">
    <source>
        <dbReference type="Proteomes" id="UP000770015"/>
    </source>
</evidence>
<protein>
    <submittedName>
        <fullName evidence="2">Uncharacterized protein</fullName>
    </submittedName>
</protein>
<organism evidence="2 3">
    <name type="scientific">Plectosphaerella plurivora</name>
    <dbReference type="NCBI Taxonomy" id="936078"/>
    <lineage>
        <taxon>Eukaryota</taxon>
        <taxon>Fungi</taxon>
        <taxon>Dikarya</taxon>
        <taxon>Ascomycota</taxon>
        <taxon>Pezizomycotina</taxon>
        <taxon>Sordariomycetes</taxon>
        <taxon>Hypocreomycetidae</taxon>
        <taxon>Glomerellales</taxon>
        <taxon>Plectosphaerellaceae</taxon>
        <taxon>Plectosphaerella</taxon>
    </lineage>
</organism>
<keyword evidence="1" id="KW-0472">Membrane</keyword>
<sequence>MPAPNSTYDLSFWGPSYQCADLDEFVGNKGEPTWNTNEFPYASVFDAFTETIQLDNDDLYRAEAPEYMPNSIMINSIDKRGTSGVKIICQLYNTPYSISVQFLDGVQSVVPRSIRPLKWQTGSYAGGNAAPLSSNFASEGYPTSFYITKMLFEALLVVSIGQPASATGQPVISESGKATGLGQSSLVFCPEISSLVDDFFEMNQTERCRNGSLALAVEDLSHNFTYSTIPYFQEINSVTVGMTTWLSENYFVYDRMTLFLAYGVGFVAALTCLLIGVVALCGNGYAGTADFSSILLTTRNADLDQLAQGRFLGSKSSAMEIGPVKVRFGRLQSQDGTYRAGFGLDGTVEPLRKGT</sequence>
<dbReference type="PANTHER" id="PTHR35041:SF6">
    <property type="entry name" value="FORMYLMETHIONINE DEFORMYLASE-LIKE PROTEIN-RELATED"/>
    <property type="match status" value="1"/>
</dbReference>
<name>A0A9P8V166_9PEZI</name>
<dbReference type="PANTHER" id="PTHR35041">
    <property type="entry name" value="MEDIATOR OF RNA POLYMERASE II TRANSCRIPTION SUBUNIT 1"/>
    <property type="match status" value="1"/>
</dbReference>
<accession>A0A9P8V166</accession>
<evidence type="ECO:0000313" key="2">
    <source>
        <dbReference type="EMBL" id="KAH6663311.1"/>
    </source>
</evidence>
<keyword evidence="1" id="KW-0812">Transmembrane</keyword>
<dbReference type="EMBL" id="JAGSXJ010000043">
    <property type="protein sequence ID" value="KAH6663311.1"/>
    <property type="molecule type" value="Genomic_DNA"/>
</dbReference>
<proteinExistence type="predicted"/>
<feature type="transmembrane region" description="Helical" evidence="1">
    <location>
        <begin position="259"/>
        <end position="281"/>
    </location>
</feature>
<keyword evidence="1" id="KW-1133">Transmembrane helix</keyword>